<evidence type="ECO:0000256" key="5">
    <source>
        <dbReference type="ARBA" id="ARBA00022741"/>
    </source>
</evidence>
<dbReference type="SUPFAM" id="SSF56112">
    <property type="entry name" value="Protein kinase-like (PK-like)"/>
    <property type="match status" value="1"/>
</dbReference>
<evidence type="ECO:0000313" key="13">
    <source>
        <dbReference type="EMBL" id="CAG5112411.1"/>
    </source>
</evidence>
<dbReference type="SMART" id="SM00220">
    <property type="entry name" value="S_TKc"/>
    <property type="match status" value="1"/>
</dbReference>
<evidence type="ECO:0000256" key="1">
    <source>
        <dbReference type="ARBA" id="ARBA00012513"/>
    </source>
</evidence>
<evidence type="ECO:0000256" key="11">
    <source>
        <dbReference type="SAM" id="MobiDB-lite"/>
    </source>
</evidence>
<feature type="region of interest" description="Disordered" evidence="11">
    <location>
        <begin position="189"/>
        <end position="259"/>
    </location>
</feature>
<dbReference type="Pfam" id="PF00069">
    <property type="entry name" value="Pkinase"/>
    <property type="match status" value="2"/>
</dbReference>
<dbReference type="PANTHER" id="PTHR24356:SF1">
    <property type="entry name" value="SERINE_THREONINE-PROTEIN KINASE GREATWALL"/>
    <property type="match status" value="1"/>
</dbReference>
<dbReference type="InterPro" id="IPR008271">
    <property type="entry name" value="Ser/Thr_kinase_AS"/>
</dbReference>
<dbReference type="PANTHER" id="PTHR24356">
    <property type="entry name" value="SERINE/THREONINE-PROTEIN KINASE"/>
    <property type="match status" value="1"/>
</dbReference>
<feature type="compositionally biased region" description="Polar residues" evidence="11">
    <location>
        <begin position="245"/>
        <end position="254"/>
    </location>
</feature>
<dbReference type="PIRSF" id="PIRSF000654">
    <property type="entry name" value="Integrin-linked_kinase"/>
    <property type="match status" value="1"/>
</dbReference>
<evidence type="ECO:0000256" key="9">
    <source>
        <dbReference type="ARBA" id="ARBA00047899"/>
    </source>
</evidence>
<accession>A0ABN7T9R8</accession>
<feature type="domain" description="Protein kinase" evidence="12">
    <location>
        <begin position="6"/>
        <end position="373"/>
    </location>
</feature>
<gene>
    <name evidence="13" type="ORF">OKIOD_LOCUS15393</name>
</gene>
<reference evidence="13 14" key="1">
    <citation type="submission" date="2021-04" db="EMBL/GenBank/DDBJ databases">
        <authorList>
            <person name="Bliznina A."/>
        </authorList>
    </citation>
    <scope>NUCLEOTIDE SEQUENCE [LARGE SCALE GENOMIC DNA]</scope>
</reference>
<evidence type="ECO:0000313" key="14">
    <source>
        <dbReference type="Proteomes" id="UP001158576"/>
    </source>
</evidence>
<dbReference type="EMBL" id="OU015567">
    <property type="protein sequence ID" value="CAG5112411.1"/>
    <property type="molecule type" value="Genomic_DNA"/>
</dbReference>
<proteinExistence type="predicted"/>
<dbReference type="PROSITE" id="PS50011">
    <property type="entry name" value="PROTEIN_KINASE_DOM"/>
    <property type="match status" value="1"/>
</dbReference>
<protein>
    <recommendedName>
        <fullName evidence="2">Serine/threonine-protein kinase greatwall</fullName>
        <ecNumber evidence="1">2.7.11.1</ecNumber>
    </recommendedName>
    <alternativeName>
        <fullName evidence="8">Microtubule-associated serine/threonine-protein kinase-like</fullName>
    </alternativeName>
</protein>
<organism evidence="13 14">
    <name type="scientific">Oikopleura dioica</name>
    <name type="common">Tunicate</name>
    <dbReference type="NCBI Taxonomy" id="34765"/>
    <lineage>
        <taxon>Eukaryota</taxon>
        <taxon>Metazoa</taxon>
        <taxon>Chordata</taxon>
        <taxon>Tunicata</taxon>
        <taxon>Appendicularia</taxon>
        <taxon>Copelata</taxon>
        <taxon>Oikopleuridae</taxon>
        <taxon>Oikopleura</taxon>
    </lineage>
</organism>
<evidence type="ECO:0000256" key="10">
    <source>
        <dbReference type="ARBA" id="ARBA00048679"/>
    </source>
</evidence>
<dbReference type="PROSITE" id="PS00108">
    <property type="entry name" value="PROTEIN_KINASE_ST"/>
    <property type="match status" value="1"/>
</dbReference>
<keyword evidence="14" id="KW-1185">Reference proteome</keyword>
<dbReference type="InterPro" id="IPR000719">
    <property type="entry name" value="Prot_kinase_dom"/>
</dbReference>
<dbReference type="Gene3D" id="3.30.200.20">
    <property type="entry name" value="Phosphorylase Kinase, domain 1"/>
    <property type="match status" value="1"/>
</dbReference>
<evidence type="ECO:0000256" key="7">
    <source>
        <dbReference type="ARBA" id="ARBA00022840"/>
    </source>
</evidence>
<dbReference type="EC" id="2.7.11.1" evidence="1"/>
<dbReference type="InterPro" id="IPR011009">
    <property type="entry name" value="Kinase-like_dom_sf"/>
</dbReference>
<evidence type="ECO:0000256" key="6">
    <source>
        <dbReference type="ARBA" id="ARBA00022777"/>
    </source>
</evidence>
<dbReference type="Proteomes" id="UP001158576">
    <property type="component" value="Chromosome 2"/>
</dbReference>
<evidence type="ECO:0000256" key="2">
    <source>
        <dbReference type="ARBA" id="ARBA00022148"/>
    </source>
</evidence>
<sequence length="411" mass="46248">MRLEEFDVRKKISKGAFGDVYLAKHNGQYYALKAIDKDNIYRKNMLNEIVAEKDILSQLSAPFVVQMTYCFQSTNLIYFAMEYCCGGDLQGLLKGVQYFEEPEAVYYITQIAVGLRFLHERGIIHRDLKPANILLTANGTVKLSDFGLAAKSTQYRRRKVFGTPGQVRSFKQRLILRGVLPEKTPALIGKTRTQHAGGDGPPIPLEMGSSDEEADSKDPFSEDNMIVSKEGTPKTPVSAGRRSTGDNMSSTTPSRHMRRLSSATKVDMCEYTPSKMVGSPNYMSPELVQDHKVCSMSDCWSLGAVLFEFCLGLPPFYSDTVDEVFDKVKKGDVDWEEASEFLSEQMKNLLQKLLQLTPNDRLSAGEILQHPVINEYFGERSTLEETIQKVKDAEPPVTPELDDPEDLLYFQ</sequence>
<dbReference type="InterPro" id="IPR050236">
    <property type="entry name" value="Ser_Thr_kinase_AGC"/>
</dbReference>
<keyword evidence="6" id="KW-0418">Kinase</keyword>
<evidence type="ECO:0000259" key="12">
    <source>
        <dbReference type="PROSITE" id="PS50011"/>
    </source>
</evidence>
<evidence type="ECO:0000256" key="3">
    <source>
        <dbReference type="ARBA" id="ARBA00022527"/>
    </source>
</evidence>
<name>A0ABN7T9R8_OIKDI</name>
<comment type="catalytic activity">
    <reaction evidence="10">
        <text>L-seryl-[protein] + ATP = O-phospho-L-seryl-[protein] + ADP + H(+)</text>
        <dbReference type="Rhea" id="RHEA:17989"/>
        <dbReference type="Rhea" id="RHEA-COMP:9863"/>
        <dbReference type="Rhea" id="RHEA-COMP:11604"/>
        <dbReference type="ChEBI" id="CHEBI:15378"/>
        <dbReference type="ChEBI" id="CHEBI:29999"/>
        <dbReference type="ChEBI" id="CHEBI:30616"/>
        <dbReference type="ChEBI" id="CHEBI:83421"/>
        <dbReference type="ChEBI" id="CHEBI:456216"/>
        <dbReference type="EC" id="2.7.11.1"/>
    </reaction>
</comment>
<evidence type="ECO:0000256" key="8">
    <source>
        <dbReference type="ARBA" id="ARBA00033099"/>
    </source>
</evidence>
<keyword evidence="3" id="KW-0723">Serine/threonine-protein kinase</keyword>
<evidence type="ECO:0000256" key="4">
    <source>
        <dbReference type="ARBA" id="ARBA00022679"/>
    </source>
</evidence>
<keyword evidence="5" id="KW-0547">Nucleotide-binding</keyword>
<keyword evidence="7" id="KW-0067">ATP-binding</keyword>
<dbReference type="Gene3D" id="1.10.510.10">
    <property type="entry name" value="Transferase(Phosphotransferase) domain 1"/>
    <property type="match status" value="2"/>
</dbReference>
<keyword evidence="4" id="KW-0808">Transferase</keyword>
<comment type="catalytic activity">
    <reaction evidence="9">
        <text>L-threonyl-[protein] + ATP = O-phospho-L-threonyl-[protein] + ADP + H(+)</text>
        <dbReference type="Rhea" id="RHEA:46608"/>
        <dbReference type="Rhea" id="RHEA-COMP:11060"/>
        <dbReference type="Rhea" id="RHEA-COMP:11605"/>
        <dbReference type="ChEBI" id="CHEBI:15378"/>
        <dbReference type="ChEBI" id="CHEBI:30013"/>
        <dbReference type="ChEBI" id="CHEBI:30616"/>
        <dbReference type="ChEBI" id="CHEBI:61977"/>
        <dbReference type="ChEBI" id="CHEBI:456216"/>
        <dbReference type="EC" id="2.7.11.1"/>
    </reaction>
</comment>